<dbReference type="SUPFAM" id="SSF47226">
    <property type="entry name" value="Histidine-containing phosphotransfer domain, HPT domain"/>
    <property type="match status" value="1"/>
</dbReference>
<sequence length="148" mass="17060">MGEKDWFRCSEPRSILATNSNRRQRLFLFEGFSMLIDWSRLESLKQGNDEEDKLWLEEMVRSLRKNMNTRLENIKSFIAEEKPNELKAELHQTKGVAANFGLIGLQTSVTDAEAKLKDGDLTGSLKLCAELPELWEKTKDELAPKFPE</sequence>
<name>V6H9D6_9LEPT</name>
<dbReference type="STRING" id="1049790.LEP1GSC047_1748"/>
<evidence type="ECO:0000313" key="4">
    <source>
        <dbReference type="Proteomes" id="UP000018719"/>
    </source>
</evidence>
<feature type="modified residue" description="Phosphohistidine" evidence="1">
    <location>
        <position position="91"/>
    </location>
</feature>
<dbReference type="GO" id="GO:0004672">
    <property type="term" value="F:protein kinase activity"/>
    <property type="evidence" value="ECO:0007669"/>
    <property type="project" value="UniProtKB-ARBA"/>
</dbReference>
<evidence type="ECO:0000259" key="2">
    <source>
        <dbReference type="PROSITE" id="PS50894"/>
    </source>
</evidence>
<evidence type="ECO:0000313" key="3">
    <source>
        <dbReference type="EMBL" id="EQA35562.1"/>
    </source>
</evidence>
<accession>V6H9D6</accession>
<dbReference type="Gene3D" id="1.20.120.160">
    <property type="entry name" value="HPT domain"/>
    <property type="match status" value="1"/>
</dbReference>
<comment type="caution">
    <text evidence="3">The sequence shown here is derived from an EMBL/GenBank/DDBJ whole genome shotgun (WGS) entry which is preliminary data.</text>
</comment>
<dbReference type="GO" id="GO:0000160">
    <property type="term" value="P:phosphorelay signal transduction system"/>
    <property type="evidence" value="ECO:0007669"/>
    <property type="project" value="InterPro"/>
</dbReference>
<dbReference type="EMBL" id="AHMM02000025">
    <property type="protein sequence ID" value="EQA35562.1"/>
    <property type="molecule type" value="Genomic_DNA"/>
</dbReference>
<reference evidence="3 4" key="1">
    <citation type="submission" date="2013-05" db="EMBL/GenBank/DDBJ databases">
        <authorList>
            <person name="Harkins D.M."/>
            <person name="Durkin A.S."/>
            <person name="Brinkac L.M."/>
            <person name="Haft D.H."/>
            <person name="Selengut J.D."/>
            <person name="Sanka R."/>
            <person name="DePew J."/>
            <person name="Purushe J."/>
            <person name="Hartskeerl R.A."/>
            <person name="Ahmed A."/>
            <person name="van der Linden H."/>
            <person name="Goris M.G.A."/>
            <person name="Vinetz J.M."/>
            <person name="Sutton G.G."/>
            <person name="Nierman W.C."/>
            <person name="Fouts D.E."/>
        </authorList>
    </citation>
    <scope>NUCLEOTIDE SEQUENCE [LARGE SCALE GENOMIC DNA]</scope>
    <source>
        <strain evidence="3 4">10</strain>
    </source>
</reference>
<organism evidence="3 4">
    <name type="scientific">Leptospira inadai serovar Lyme str. 10</name>
    <dbReference type="NCBI Taxonomy" id="1049790"/>
    <lineage>
        <taxon>Bacteria</taxon>
        <taxon>Pseudomonadati</taxon>
        <taxon>Spirochaetota</taxon>
        <taxon>Spirochaetia</taxon>
        <taxon>Leptospirales</taxon>
        <taxon>Leptospiraceae</taxon>
        <taxon>Leptospira</taxon>
    </lineage>
</organism>
<gene>
    <name evidence="3" type="ORF">LEP1GSC047_1748</name>
</gene>
<feature type="domain" description="HPt" evidence="2">
    <location>
        <begin position="52"/>
        <end position="148"/>
    </location>
</feature>
<dbReference type="InterPro" id="IPR008207">
    <property type="entry name" value="Sig_transdc_His_kin_Hpt_dom"/>
</dbReference>
<dbReference type="Pfam" id="PF01627">
    <property type="entry name" value="Hpt"/>
    <property type="match status" value="1"/>
</dbReference>
<keyword evidence="1" id="KW-0597">Phosphoprotein</keyword>
<dbReference type="InterPro" id="IPR036641">
    <property type="entry name" value="HPT_dom_sf"/>
</dbReference>
<protein>
    <submittedName>
        <fullName evidence="3">Hpt domain protein</fullName>
    </submittedName>
</protein>
<evidence type="ECO:0000256" key="1">
    <source>
        <dbReference type="PROSITE-ProRule" id="PRU00110"/>
    </source>
</evidence>
<dbReference type="PROSITE" id="PS50894">
    <property type="entry name" value="HPT"/>
    <property type="match status" value="1"/>
</dbReference>
<dbReference type="Proteomes" id="UP000018719">
    <property type="component" value="Unassembled WGS sequence"/>
</dbReference>
<dbReference type="AlphaFoldDB" id="V6H9D6"/>
<proteinExistence type="predicted"/>